<feature type="domain" description="YqgF/RNase H-like" evidence="5">
    <location>
        <begin position="1"/>
        <end position="101"/>
    </location>
</feature>
<evidence type="ECO:0000256" key="1">
    <source>
        <dbReference type="ARBA" id="ARBA00022490"/>
    </source>
</evidence>
<keyword evidence="3" id="KW-0540">Nuclease</keyword>
<proteinExistence type="inferred from homology"/>
<dbReference type="InterPro" id="IPR005227">
    <property type="entry name" value="YqgF"/>
</dbReference>
<protein>
    <submittedName>
        <fullName evidence="6">Putative pre-16S rRNA nuclease</fullName>
        <ecNumber evidence="6">3.1.-.-</ecNumber>
    </submittedName>
</protein>
<evidence type="ECO:0000256" key="4">
    <source>
        <dbReference type="ARBA" id="ARBA00022801"/>
    </source>
</evidence>
<dbReference type="GO" id="GO:0005829">
    <property type="term" value="C:cytosol"/>
    <property type="evidence" value="ECO:0007669"/>
    <property type="project" value="TreeGrafter"/>
</dbReference>
<accession>A0A485M3C8</accession>
<dbReference type="InterPro" id="IPR037027">
    <property type="entry name" value="YqgF/RNaseH-like_dom_sf"/>
</dbReference>
<name>A0A485M3C8_9ZZZZ</name>
<dbReference type="PANTHER" id="PTHR33317">
    <property type="entry name" value="POLYNUCLEOTIDYL TRANSFERASE, RIBONUCLEASE H-LIKE SUPERFAMILY PROTEIN"/>
    <property type="match status" value="1"/>
</dbReference>
<dbReference type="Pfam" id="PF03652">
    <property type="entry name" value="RuvX"/>
    <property type="match status" value="1"/>
</dbReference>
<dbReference type="AlphaFoldDB" id="A0A485M3C8"/>
<dbReference type="NCBIfam" id="TIGR00250">
    <property type="entry name" value="RNAse_H_YqgF"/>
    <property type="match status" value="1"/>
</dbReference>
<dbReference type="GO" id="GO:0000967">
    <property type="term" value="P:rRNA 5'-end processing"/>
    <property type="evidence" value="ECO:0007669"/>
    <property type="project" value="TreeGrafter"/>
</dbReference>
<evidence type="ECO:0000256" key="2">
    <source>
        <dbReference type="ARBA" id="ARBA00022517"/>
    </source>
</evidence>
<keyword evidence="1" id="KW-0963">Cytoplasm</keyword>
<reference evidence="6" key="1">
    <citation type="submission" date="2019-03" db="EMBL/GenBank/DDBJ databases">
        <authorList>
            <person name="Hao L."/>
        </authorList>
    </citation>
    <scope>NUCLEOTIDE SEQUENCE</scope>
</reference>
<dbReference type="InterPro" id="IPR012337">
    <property type="entry name" value="RNaseH-like_sf"/>
</dbReference>
<sequence length="137" mass="15444">MRIMGIDYGTRRIGVAISDPSRTMAHPLDTVQVKEDGSHMELIGKIVRDYEVEKIVVGLPVNMDGSMGESARKVTAWAEALQKTVGVPVELWDERLTTSEAHEFLIRLEVKGRKRRHIIDKIAASIMLQDYLEANRS</sequence>
<dbReference type="EMBL" id="CAADRM010000132">
    <property type="protein sequence ID" value="VFU17405.1"/>
    <property type="molecule type" value="Genomic_DNA"/>
</dbReference>
<dbReference type="HAMAP" id="MF_00651">
    <property type="entry name" value="Nuclease_YqgF"/>
    <property type="match status" value="1"/>
</dbReference>
<evidence type="ECO:0000256" key="3">
    <source>
        <dbReference type="ARBA" id="ARBA00022722"/>
    </source>
</evidence>
<dbReference type="Gene3D" id="3.30.420.140">
    <property type="entry name" value="YqgF/RNase H-like domain"/>
    <property type="match status" value="1"/>
</dbReference>
<dbReference type="SUPFAM" id="SSF53098">
    <property type="entry name" value="Ribonuclease H-like"/>
    <property type="match status" value="1"/>
</dbReference>
<dbReference type="GO" id="GO:0004518">
    <property type="term" value="F:nuclease activity"/>
    <property type="evidence" value="ECO:0007669"/>
    <property type="project" value="UniProtKB-KW"/>
</dbReference>
<gene>
    <name evidence="6" type="ORF">SCFA_660053</name>
</gene>
<dbReference type="SMART" id="SM00732">
    <property type="entry name" value="YqgFc"/>
    <property type="match status" value="1"/>
</dbReference>
<evidence type="ECO:0000259" key="5">
    <source>
        <dbReference type="SMART" id="SM00732"/>
    </source>
</evidence>
<dbReference type="EC" id="3.1.-.-" evidence="6"/>
<dbReference type="InterPro" id="IPR006641">
    <property type="entry name" value="YqgF/RNaseH-like_dom"/>
</dbReference>
<organism evidence="6">
    <name type="scientific">anaerobic digester metagenome</name>
    <dbReference type="NCBI Taxonomy" id="1263854"/>
    <lineage>
        <taxon>unclassified sequences</taxon>
        <taxon>metagenomes</taxon>
        <taxon>ecological metagenomes</taxon>
    </lineage>
</organism>
<keyword evidence="4 6" id="KW-0378">Hydrolase</keyword>
<dbReference type="PANTHER" id="PTHR33317:SF4">
    <property type="entry name" value="POLYNUCLEOTIDYL TRANSFERASE, RIBONUCLEASE H-LIKE SUPERFAMILY PROTEIN"/>
    <property type="match status" value="1"/>
</dbReference>
<keyword evidence="2" id="KW-0690">Ribosome biogenesis</keyword>
<dbReference type="CDD" id="cd16964">
    <property type="entry name" value="YqgF"/>
    <property type="match status" value="1"/>
</dbReference>
<dbReference type="GO" id="GO:0016787">
    <property type="term" value="F:hydrolase activity"/>
    <property type="evidence" value="ECO:0007669"/>
    <property type="project" value="UniProtKB-KW"/>
</dbReference>
<evidence type="ECO:0000313" key="6">
    <source>
        <dbReference type="EMBL" id="VFU17405.1"/>
    </source>
</evidence>